<dbReference type="EC" id="6.3.3.3" evidence="9"/>
<feature type="active site" evidence="9">
    <location>
        <position position="38"/>
    </location>
</feature>
<keyword evidence="3 9" id="KW-0479">Metal-binding</keyword>
<accession>A0A926IES6</accession>
<keyword evidence="5 9" id="KW-0093">Biotin biosynthesis</keyword>
<comment type="caution">
    <text evidence="9">Lacks conserved residue(s) required for the propagation of feature annotation.</text>
</comment>
<evidence type="ECO:0000313" key="11">
    <source>
        <dbReference type="Proteomes" id="UP000655830"/>
    </source>
</evidence>
<protein>
    <recommendedName>
        <fullName evidence="9">ATP-dependent dethiobiotin synthetase BioD</fullName>
        <ecNumber evidence="9">6.3.3.3</ecNumber>
    </recommendedName>
    <alternativeName>
        <fullName evidence="9">DTB synthetase</fullName>
        <shortName evidence="9">DTBS</shortName>
    </alternativeName>
    <alternativeName>
        <fullName evidence="9">Dethiobiotin synthase</fullName>
    </alternativeName>
</protein>
<dbReference type="Gene3D" id="3.40.50.300">
    <property type="entry name" value="P-loop containing nucleotide triphosphate hydrolases"/>
    <property type="match status" value="1"/>
</dbReference>
<evidence type="ECO:0000256" key="8">
    <source>
        <dbReference type="ARBA" id="ARBA00047386"/>
    </source>
</evidence>
<dbReference type="PIRSF" id="PIRSF006755">
    <property type="entry name" value="DTB_synth"/>
    <property type="match status" value="1"/>
</dbReference>
<keyword evidence="7 9" id="KW-0460">Magnesium</keyword>
<evidence type="ECO:0000256" key="9">
    <source>
        <dbReference type="HAMAP-Rule" id="MF_00336"/>
    </source>
</evidence>
<evidence type="ECO:0000256" key="3">
    <source>
        <dbReference type="ARBA" id="ARBA00022723"/>
    </source>
</evidence>
<keyword evidence="1 9" id="KW-0963">Cytoplasm</keyword>
<comment type="cofactor">
    <cofactor evidence="9">
        <name>Mg(2+)</name>
        <dbReference type="ChEBI" id="CHEBI:18420"/>
    </cofactor>
</comment>
<keyword evidence="4 9" id="KW-0547">Nucleotide-binding</keyword>
<dbReference type="GO" id="GO:0005524">
    <property type="term" value="F:ATP binding"/>
    <property type="evidence" value="ECO:0007669"/>
    <property type="project" value="UniProtKB-UniRule"/>
</dbReference>
<dbReference type="AlphaFoldDB" id="A0A926IES6"/>
<comment type="function">
    <text evidence="9">Catalyzes a mechanistically unusual reaction, the ATP-dependent insertion of CO2 between the N7 and N8 nitrogen atoms of 7,8-diaminopelargonic acid (DAPA, also called 7,8-diammoniononanoate) to form a ureido ring.</text>
</comment>
<comment type="catalytic activity">
    <reaction evidence="8">
        <text>(7R,8S)-8-amino-7-(carboxyamino)nonanoate + ATP = (4R,5S)-dethiobiotin + ADP + phosphate + H(+)</text>
        <dbReference type="Rhea" id="RHEA:63684"/>
        <dbReference type="ChEBI" id="CHEBI:15378"/>
        <dbReference type="ChEBI" id="CHEBI:30616"/>
        <dbReference type="ChEBI" id="CHEBI:43474"/>
        <dbReference type="ChEBI" id="CHEBI:149470"/>
        <dbReference type="ChEBI" id="CHEBI:149473"/>
        <dbReference type="ChEBI" id="CHEBI:456216"/>
    </reaction>
</comment>
<dbReference type="GO" id="GO:0000287">
    <property type="term" value="F:magnesium ion binding"/>
    <property type="evidence" value="ECO:0007669"/>
    <property type="project" value="UniProtKB-UniRule"/>
</dbReference>
<evidence type="ECO:0000256" key="1">
    <source>
        <dbReference type="ARBA" id="ARBA00022490"/>
    </source>
</evidence>
<dbReference type="Pfam" id="PF13500">
    <property type="entry name" value="AAA_26"/>
    <property type="match status" value="1"/>
</dbReference>
<evidence type="ECO:0000313" key="10">
    <source>
        <dbReference type="EMBL" id="MBC8580224.1"/>
    </source>
</evidence>
<dbReference type="GO" id="GO:0042803">
    <property type="term" value="F:protein homodimerization activity"/>
    <property type="evidence" value="ECO:0007669"/>
    <property type="project" value="UniProtKB-ARBA"/>
</dbReference>
<dbReference type="Proteomes" id="UP000655830">
    <property type="component" value="Unassembled WGS sequence"/>
</dbReference>
<dbReference type="CDD" id="cd03109">
    <property type="entry name" value="DTBS"/>
    <property type="match status" value="1"/>
</dbReference>
<dbReference type="EMBL" id="JACRSY010000018">
    <property type="protein sequence ID" value="MBC8580224.1"/>
    <property type="molecule type" value="Genomic_DNA"/>
</dbReference>
<dbReference type="GO" id="GO:0009102">
    <property type="term" value="P:biotin biosynthetic process"/>
    <property type="evidence" value="ECO:0007669"/>
    <property type="project" value="UniProtKB-UniRule"/>
</dbReference>
<comment type="subcellular location">
    <subcellularLocation>
        <location evidence="9">Cytoplasm</location>
    </subcellularLocation>
</comment>
<comment type="catalytic activity">
    <reaction evidence="9">
        <text>(7R,8S)-7,8-diammoniononanoate + CO2 + ATP = (4R,5S)-dethiobiotin + ADP + phosphate + 3 H(+)</text>
        <dbReference type="Rhea" id="RHEA:15805"/>
        <dbReference type="ChEBI" id="CHEBI:15378"/>
        <dbReference type="ChEBI" id="CHEBI:16526"/>
        <dbReference type="ChEBI" id="CHEBI:30616"/>
        <dbReference type="ChEBI" id="CHEBI:43474"/>
        <dbReference type="ChEBI" id="CHEBI:149469"/>
        <dbReference type="ChEBI" id="CHEBI:149473"/>
        <dbReference type="ChEBI" id="CHEBI:456216"/>
        <dbReference type="EC" id="6.3.3.3"/>
    </reaction>
</comment>
<dbReference type="InterPro" id="IPR027417">
    <property type="entry name" value="P-loop_NTPase"/>
</dbReference>
<gene>
    <name evidence="9 10" type="primary">bioD</name>
    <name evidence="10" type="ORF">H8718_11880</name>
</gene>
<dbReference type="GO" id="GO:0005829">
    <property type="term" value="C:cytosol"/>
    <property type="evidence" value="ECO:0007669"/>
    <property type="project" value="TreeGrafter"/>
</dbReference>
<keyword evidence="11" id="KW-1185">Reference proteome</keyword>
<dbReference type="GO" id="GO:0004141">
    <property type="term" value="F:dethiobiotin synthase activity"/>
    <property type="evidence" value="ECO:0007669"/>
    <property type="project" value="UniProtKB-UniRule"/>
</dbReference>
<comment type="subunit">
    <text evidence="9">Homodimer.</text>
</comment>
<feature type="binding site" evidence="9">
    <location>
        <position position="17"/>
    </location>
    <ligand>
        <name>Mg(2+)</name>
        <dbReference type="ChEBI" id="CHEBI:18420"/>
    </ligand>
</feature>
<reference evidence="10" key="1">
    <citation type="submission" date="2020-08" db="EMBL/GenBank/DDBJ databases">
        <title>Genome public.</title>
        <authorList>
            <person name="Liu C."/>
            <person name="Sun Q."/>
        </authorList>
    </citation>
    <scope>NUCLEOTIDE SEQUENCE</scope>
    <source>
        <strain evidence="10">NSJ-12</strain>
    </source>
</reference>
<feature type="binding site" evidence="9">
    <location>
        <begin position="13"/>
        <end position="18"/>
    </location>
    <ligand>
        <name>ATP</name>
        <dbReference type="ChEBI" id="CHEBI:30616"/>
    </ligand>
</feature>
<proteinExistence type="inferred from homology"/>
<dbReference type="NCBIfam" id="TIGR00347">
    <property type="entry name" value="bioD"/>
    <property type="match status" value="1"/>
</dbReference>
<feature type="binding site" evidence="9">
    <location>
        <position position="42"/>
    </location>
    <ligand>
        <name>substrate</name>
    </ligand>
</feature>
<comment type="similarity">
    <text evidence="9">Belongs to the dethiobiotin synthetase family.</text>
</comment>
<evidence type="ECO:0000256" key="6">
    <source>
        <dbReference type="ARBA" id="ARBA00022840"/>
    </source>
</evidence>
<feature type="binding site" evidence="9">
    <location>
        <begin position="116"/>
        <end position="119"/>
    </location>
    <ligand>
        <name>ATP</name>
        <dbReference type="ChEBI" id="CHEBI:30616"/>
    </ligand>
</feature>
<evidence type="ECO:0000256" key="2">
    <source>
        <dbReference type="ARBA" id="ARBA00022598"/>
    </source>
</evidence>
<dbReference type="InterPro" id="IPR004472">
    <property type="entry name" value="DTB_synth_BioD"/>
</dbReference>
<feature type="binding site" evidence="9">
    <location>
        <position position="55"/>
    </location>
    <ligand>
        <name>Mg(2+)</name>
        <dbReference type="ChEBI" id="CHEBI:18420"/>
    </ligand>
</feature>
<keyword evidence="6 9" id="KW-0067">ATP-binding</keyword>
<evidence type="ECO:0000256" key="5">
    <source>
        <dbReference type="ARBA" id="ARBA00022756"/>
    </source>
</evidence>
<name>A0A926IES6_9FIRM</name>
<dbReference type="PANTHER" id="PTHR43210">
    <property type="entry name" value="DETHIOBIOTIN SYNTHETASE"/>
    <property type="match status" value="1"/>
</dbReference>
<dbReference type="RefSeq" id="WP_249333096.1">
    <property type="nucleotide sequence ID" value="NZ_JACRSY010000018.1"/>
</dbReference>
<organism evidence="10 11">
    <name type="scientific">Zhenhengia yiwuensis</name>
    <dbReference type="NCBI Taxonomy" id="2763666"/>
    <lineage>
        <taxon>Bacteria</taxon>
        <taxon>Bacillati</taxon>
        <taxon>Bacillota</taxon>
        <taxon>Clostridia</taxon>
        <taxon>Lachnospirales</taxon>
        <taxon>Lachnospiraceae</taxon>
        <taxon>Zhenhengia</taxon>
    </lineage>
</organism>
<feature type="binding site" evidence="9">
    <location>
        <position position="55"/>
    </location>
    <ligand>
        <name>ATP</name>
        <dbReference type="ChEBI" id="CHEBI:30616"/>
    </ligand>
</feature>
<comment type="caution">
    <text evidence="10">The sequence shown here is derived from an EMBL/GenBank/DDBJ whole genome shotgun (WGS) entry which is preliminary data.</text>
</comment>
<sequence length="230" mass="25144">MSKSIFITGTDTDVGKTFVTAHLIKALRDKGIQAGYYKAALSGAYYEEGKLIPGDAKYVMGIADFKEDYDKCVSYTFETAVSPHLAAQIEGIEVNLDKIKVDYKALLNKYEYLFVEGSGGIICPIQATEKAFILLEDIIKRLDLDILVVARAGLGTINHTVLTVKYIQSQGLAVKGIILNGYEEGNTLHEDNKRMIEALTGVEVIAVIPSATEENVGINLDAEKLMSLCK</sequence>
<evidence type="ECO:0000256" key="7">
    <source>
        <dbReference type="ARBA" id="ARBA00022842"/>
    </source>
</evidence>
<dbReference type="HAMAP" id="MF_00336">
    <property type="entry name" value="BioD"/>
    <property type="match status" value="1"/>
</dbReference>
<evidence type="ECO:0000256" key="4">
    <source>
        <dbReference type="ARBA" id="ARBA00022741"/>
    </source>
</evidence>
<dbReference type="SUPFAM" id="SSF52540">
    <property type="entry name" value="P-loop containing nucleoside triphosphate hydrolases"/>
    <property type="match status" value="1"/>
</dbReference>
<keyword evidence="2 9" id="KW-0436">Ligase</keyword>
<comment type="pathway">
    <text evidence="9">Cofactor biosynthesis; biotin biosynthesis; biotin from 7,8-diaminononanoate: step 1/2.</text>
</comment>
<dbReference type="PANTHER" id="PTHR43210:SF2">
    <property type="entry name" value="ATP-DEPENDENT DETHIOBIOTIN SYNTHETASE BIOD 2"/>
    <property type="match status" value="1"/>
</dbReference>
<dbReference type="FunFam" id="3.40.50.300:FF:000292">
    <property type="entry name" value="ATP-dependent dethiobiotin synthetase BioD"/>
    <property type="match status" value="1"/>
</dbReference>
<feature type="binding site" evidence="9">
    <location>
        <position position="116"/>
    </location>
    <ligand>
        <name>Mg(2+)</name>
        <dbReference type="ChEBI" id="CHEBI:18420"/>
    </ligand>
</feature>